<evidence type="ECO:0000256" key="7">
    <source>
        <dbReference type="ARBA" id="ARBA00023172"/>
    </source>
</evidence>
<dbReference type="InterPro" id="IPR044068">
    <property type="entry name" value="CB"/>
</dbReference>
<evidence type="ECO:0000259" key="10">
    <source>
        <dbReference type="PROSITE" id="PS51898"/>
    </source>
</evidence>
<accession>A0ABS4GM48</accession>
<keyword evidence="8" id="KW-0131">Cell cycle</keyword>
<keyword evidence="5" id="KW-0229">DNA integration</keyword>
<keyword evidence="3" id="KW-0132">Cell division</keyword>
<protein>
    <submittedName>
        <fullName evidence="12">Site-specific recombinase XerD</fullName>
    </submittedName>
</protein>
<keyword evidence="4" id="KW-0159">Chromosome partition</keyword>
<comment type="caution">
    <text evidence="12">The sequence shown here is derived from an EMBL/GenBank/DDBJ whole genome shotgun (WGS) entry which is preliminary data.</text>
</comment>
<evidence type="ECO:0000256" key="8">
    <source>
        <dbReference type="ARBA" id="ARBA00023306"/>
    </source>
</evidence>
<evidence type="ECO:0000256" key="3">
    <source>
        <dbReference type="ARBA" id="ARBA00022618"/>
    </source>
</evidence>
<dbReference type="PANTHER" id="PTHR30349">
    <property type="entry name" value="PHAGE INTEGRASE-RELATED"/>
    <property type="match status" value="1"/>
</dbReference>
<dbReference type="SUPFAM" id="SSF56349">
    <property type="entry name" value="DNA breaking-rejoining enzymes"/>
    <property type="match status" value="1"/>
</dbReference>
<dbReference type="EMBL" id="JAGGKT010000002">
    <property type="protein sequence ID" value="MBP1931147.1"/>
    <property type="molecule type" value="Genomic_DNA"/>
</dbReference>
<dbReference type="NCBIfam" id="NF003462">
    <property type="entry name" value="PRK05084.1"/>
    <property type="match status" value="1"/>
</dbReference>
<proteinExistence type="predicted"/>
<name>A0ABS4GM48_9BACL</name>
<dbReference type="InterPro" id="IPR050090">
    <property type="entry name" value="Tyrosine_recombinase_XerCD"/>
</dbReference>
<evidence type="ECO:0000313" key="12">
    <source>
        <dbReference type="EMBL" id="MBP1931147.1"/>
    </source>
</evidence>
<dbReference type="InterPro" id="IPR011010">
    <property type="entry name" value="DNA_brk_join_enz"/>
</dbReference>
<feature type="domain" description="Core-binding (CB)" evidence="11">
    <location>
        <begin position="18"/>
        <end position="120"/>
    </location>
</feature>
<reference evidence="12 13" key="1">
    <citation type="submission" date="2021-03" db="EMBL/GenBank/DDBJ databases">
        <title>Genomic Encyclopedia of Type Strains, Phase IV (KMG-IV): sequencing the most valuable type-strain genomes for metagenomic binning, comparative biology and taxonomic classification.</title>
        <authorList>
            <person name="Goeker M."/>
        </authorList>
    </citation>
    <scope>NUCLEOTIDE SEQUENCE [LARGE SCALE GENOMIC DNA]</scope>
    <source>
        <strain evidence="12 13">DSM 24738</strain>
    </source>
</reference>
<dbReference type="Gene3D" id="1.10.150.130">
    <property type="match status" value="1"/>
</dbReference>
<evidence type="ECO:0000256" key="1">
    <source>
        <dbReference type="ARBA" id="ARBA00004496"/>
    </source>
</evidence>
<keyword evidence="2" id="KW-0963">Cytoplasm</keyword>
<dbReference type="RefSeq" id="WP_209809232.1">
    <property type="nucleotide sequence ID" value="NZ_JAGGKT010000002.1"/>
</dbReference>
<dbReference type="Pfam" id="PF00589">
    <property type="entry name" value="Phage_integrase"/>
    <property type="match status" value="1"/>
</dbReference>
<keyword evidence="6 9" id="KW-0238">DNA-binding</keyword>
<evidence type="ECO:0000256" key="5">
    <source>
        <dbReference type="ARBA" id="ARBA00022908"/>
    </source>
</evidence>
<organism evidence="12 13">
    <name type="scientific">Ammoniphilus resinae</name>
    <dbReference type="NCBI Taxonomy" id="861532"/>
    <lineage>
        <taxon>Bacteria</taxon>
        <taxon>Bacillati</taxon>
        <taxon>Bacillota</taxon>
        <taxon>Bacilli</taxon>
        <taxon>Bacillales</taxon>
        <taxon>Paenibacillaceae</taxon>
        <taxon>Aneurinibacillus group</taxon>
        <taxon>Ammoniphilus</taxon>
    </lineage>
</organism>
<gene>
    <name evidence="12" type="ORF">J2Z37_001144</name>
</gene>
<dbReference type="Proteomes" id="UP001519343">
    <property type="component" value="Unassembled WGS sequence"/>
</dbReference>
<dbReference type="PROSITE" id="PS51900">
    <property type="entry name" value="CB"/>
    <property type="match status" value="1"/>
</dbReference>
<sequence length="363" mass="41781">MAREFREQITERLESKLDSLPWYVMEFIHHKQLKMSPASLLNYVHDYIIFFDWLVIEGFHPGPREKISLEVLAKLKLQDIDNFQRFLMLNRKKSGSSKSISSATINRKLSSLKSLFHYLSQIAEDDQFNPYLRRNVMAKVEMTGEKMTPAAKAKKIEGKILRGEEMNQFLQFVSLDYPKAVAENKKLVSFHEKNKERDVAMISLILGSGMRVSEIVGLDLEDIDQSSCTARVMRKGNKEDSVPFDNVALQDLLSYIAVRKEKYKVDKSEKALFLSYPIGPVGVSNRMTTRAVQQIIKKYAKAFGKPLLSVHKLRHSFATEHFERNQNLPILSEILGHESIETTGVYNHLSQTAKRESVNRLNR</sequence>
<dbReference type="PROSITE" id="PS51898">
    <property type="entry name" value="TYR_RECOMBINASE"/>
    <property type="match status" value="1"/>
</dbReference>
<comment type="subcellular location">
    <subcellularLocation>
        <location evidence="1">Cytoplasm</location>
    </subcellularLocation>
</comment>
<dbReference type="Gene3D" id="1.10.443.10">
    <property type="entry name" value="Intergrase catalytic core"/>
    <property type="match status" value="1"/>
</dbReference>
<evidence type="ECO:0000256" key="4">
    <source>
        <dbReference type="ARBA" id="ARBA00022829"/>
    </source>
</evidence>
<keyword evidence="13" id="KW-1185">Reference proteome</keyword>
<evidence type="ECO:0000256" key="9">
    <source>
        <dbReference type="PROSITE-ProRule" id="PRU01248"/>
    </source>
</evidence>
<evidence type="ECO:0000256" key="6">
    <source>
        <dbReference type="ARBA" id="ARBA00023125"/>
    </source>
</evidence>
<dbReference type="InterPro" id="IPR010998">
    <property type="entry name" value="Integrase_recombinase_N"/>
</dbReference>
<evidence type="ECO:0000259" key="11">
    <source>
        <dbReference type="PROSITE" id="PS51900"/>
    </source>
</evidence>
<dbReference type="InterPro" id="IPR002104">
    <property type="entry name" value="Integrase_catalytic"/>
</dbReference>
<keyword evidence="7" id="KW-0233">DNA recombination</keyword>
<evidence type="ECO:0000256" key="2">
    <source>
        <dbReference type="ARBA" id="ARBA00022490"/>
    </source>
</evidence>
<evidence type="ECO:0000313" key="13">
    <source>
        <dbReference type="Proteomes" id="UP001519343"/>
    </source>
</evidence>
<feature type="domain" description="Tyr recombinase" evidence="10">
    <location>
        <begin position="156"/>
        <end position="359"/>
    </location>
</feature>
<dbReference type="PANTHER" id="PTHR30349:SF77">
    <property type="entry name" value="TYROSINE RECOMBINASE XERC"/>
    <property type="match status" value="1"/>
</dbReference>
<dbReference type="InterPro" id="IPR013762">
    <property type="entry name" value="Integrase-like_cat_sf"/>
</dbReference>